<reference evidence="2" key="1">
    <citation type="submission" date="2013-06" db="EMBL/GenBank/DDBJ databases">
        <authorList>
            <person name="Zhao Q."/>
        </authorList>
    </citation>
    <scope>NUCLEOTIDE SEQUENCE</scope>
    <source>
        <strain evidence="2">cv. W1943</strain>
    </source>
</reference>
<reference evidence="1" key="2">
    <citation type="submission" date="2015-06" db="UniProtKB">
        <authorList>
            <consortium name="EnsemblPlants"/>
        </authorList>
    </citation>
    <scope>IDENTIFICATION</scope>
</reference>
<dbReference type="EnsemblPlants" id="ORUFI07G03680.1">
    <property type="protein sequence ID" value="ORUFI07G03680.1"/>
    <property type="gene ID" value="ORUFI07G03680"/>
</dbReference>
<dbReference type="HOGENOM" id="CLU_2562406_0_0_1"/>
<dbReference type="AlphaFoldDB" id="A0A0E0Q4D8"/>
<evidence type="ECO:0000313" key="2">
    <source>
        <dbReference type="Proteomes" id="UP000008022"/>
    </source>
</evidence>
<protein>
    <submittedName>
        <fullName evidence="1">Uncharacterized protein</fullName>
    </submittedName>
</protein>
<dbReference type="Proteomes" id="UP000008022">
    <property type="component" value="Unassembled WGS sequence"/>
</dbReference>
<sequence length="82" mass="9022">MAYLNPKPGYTNANGAVHRRVIKPVLEFVQMDAWRRGSCYTGGARFDPRGAVPQVTGVGGLPRRVNLPTMRPSANEIKCSCY</sequence>
<proteinExistence type="predicted"/>
<dbReference type="Gramene" id="ORUFI07G03680.1">
    <property type="protein sequence ID" value="ORUFI07G03680.1"/>
    <property type="gene ID" value="ORUFI07G03680"/>
</dbReference>
<organism evidence="1 2">
    <name type="scientific">Oryza rufipogon</name>
    <name type="common">Brownbeard rice</name>
    <name type="synonym">Asian wild rice</name>
    <dbReference type="NCBI Taxonomy" id="4529"/>
    <lineage>
        <taxon>Eukaryota</taxon>
        <taxon>Viridiplantae</taxon>
        <taxon>Streptophyta</taxon>
        <taxon>Embryophyta</taxon>
        <taxon>Tracheophyta</taxon>
        <taxon>Spermatophyta</taxon>
        <taxon>Magnoliopsida</taxon>
        <taxon>Liliopsida</taxon>
        <taxon>Poales</taxon>
        <taxon>Poaceae</taxon>
        <taxon>BOP clade</taxon>
        <taxon>Oryzoideae</taxon>
        <taxon>Oryzeae</taxon>
        <taxon>Oryzinae</taxon>
        <taxon>Oryza</taxon>
    </lineage>
</organism>
<keyword evidence="2" id="KW-1185">Reference proteome</keyword>
<accession>A0A0E0Q4D8</accession>
<evidence type="ECO:0000313" key="1">
    <source>
        <dbReference type="EnsemblPlants" id="ORUFI07G03680.1"/>
    </source>
</evidence>
<name>A0A0E0Q4D8_ORYRU</name>